<dbReference type="GO" id="GO:0006310">
    <property type="term" value="P:DNA recombination"/>
    <property type="evidence" value="ECO:0007669"/>
    <property type="project" value="UniProtKB-KW"/>
</dbReference>
<evidence type="ECO:0000256" key="1">
    <source>
        <dbReference type="ARBA" id="ARBA00008857"/>
    </source>
</evidence>
<reference evidence="5 6" key="1">
    <citation type="submission" date="2015-09" db="EMBL/GenBank/DDBJ databases">
        <authorList>
            <consortium name="Pathogen Informatics"/>
        </authorList>
    </citation>
    <scope>NUCLEOTIDE SEQUENCE [LARGE SCALE GENOMIC DNA]</scope>
    <source>
        <strain evidence="5 6">2789STDY5608872</strain>
    </source>
</reference>
<dbReference type="Pfam" id="PF13102">
    <property type="entry name" value="Phage_int_SAM_5"/>
    <property type="match status" value="1"/>
</dbReference>
<dbReference type="SUPFAM" id="SSF56349">
    <property type="entry name" value="DNA breaking-rejoining enzymes"/>
    <property type="match status" value="1"/>
</dbReference>
<evidence type="ECO:0000259" key="4">
    <source>
        <dbReference type="PROSITE" id="PS51898"/>
    </source>
</evidence>
<dbReference type="Proteomes" id="UP000095591">
    <property type="component" value="Unassembled WGS sequence"/>
</dbReference>
<feature type="domain" description="Tyr recombinase" evidence="4">
    <location>
        <begin position="124"/>
        <end position="308"/>
    </location>
</feature>
<evidence type="ECO:0000313" key="5">
    <source>
        <dbReference type="EMBL" id="CUM75455.1"/>
    </source>
</evidence>
<dbReference type="Gene3D" id="1.10.150.130">
    <property type="match status" value="1"/>
</dbReference>
<dbReference type="InterPro" id="IPR010998">
    <property type="entry name" value="Integrase_recombinase_N"/>
</dbReference>
<comment type="similarity">
    <text evidence="1">Belongs to the 'phage' integrase family.</text>
</comment>
<dbReference type="InterPro" id="IPR013762">
    <property type="entry name" value="Integrase-like_cat_sf"/>
</dbReference>
<dbReference type="GO" id="GO:0003677">
    <property type="term" value="F:DNA binding"/>
    <property type="evidence" value="ECO:0007669"/>
    <property type="project" value="UniProtKB-KW"/>
</dbReference>
<dbReference type="PROSITE" id="PS51898">
    <property type="entry name" value="TYR_RECOMBINASE"/>
    <property type="match status" value="1"/>
</dbReference>
<dbReference type="InterPro" id="IPR050090">
    <property type="entry name" value="Tyrosine_recombinase_XerCD"/>
</dbReference>
<accession>A0A173RCE0</accession>
<name>A0A173RCE0_PARDI</name>
<dbReference type="EMBL" id="CYXP01000001">
    <property type="protein sequence ID" value="CUM75455.1"/>
    <property type="molecule type" value="Genomic_DNA"/>
</dbReference>
<keyword evidence="3" id="KW-0233">DNA recombination</keyword>
<dbReference type="PANTHER" id="PTHR30349:SF64">
    <property type="entry name" value="PROPHAGE INTEGRASE INTD-RELATED"/>
    <property type="match status" value="1"/>
</dbReference>
<dbReference type="GO" id="GO:0015074">
    <property type="term" value="P:DNA integration"/>
    <property type="evidence" value="ECO:0007669"/>
    <property type="project" value="InterPro"/>
</dbReference>
<gene>
    <name evidence="5" type="ORF">ERS852429_00403</name>
</gene>
<dbReference type="AlphaFoldDB" id="A0A173RCE0"/>
<organism evidence="5 6">
    <name type="scientific">Parabacteroides distasonis</name>
    <dbReference type="NCBI Taxonomy" id="823"/>
    <lineage>
        <taxon>Bacteria</taxon>
        <taxon>Pseudomonadati</taxon>
        <taxon>Bacteroidota</taxon>
        <taxon>Bacteroidia</taxon>
        <taxon>Bacteroidales</taxon>
        <taxon>Tannerellaceae</taxon>
        <taxon>Parabacteroides</taxon>
    </lineage>
</organism>
<protein>
    <submittedName>
        <fullName evidence="5">Site-specific tyrosine recombinase XerC</fullName>
    </submittedName>
</protein>
<keyword evidence="2" id="KW-0238">DNA-binding</keyword>
<dbReference type="PANTHER" id="PTHR30349">
    <property type="entry name" value="PHAGE INTEGRASE-RELATED"/>
    <property type="match status" value="1"/>
</dbReference>
<dbReference type="InterPro" id="IPR025269">
    <property type="entry name" value="SAM-like_dom"/>
</dbReference>
<dbReference type="InterPro" id="IPR011010">
    <property type="entry name" value="DNA_brk_join_enz"/>
</dbReference>
<dbReference type="InterPro" id="IPR002104">
    <property type="entry name" value="Integrase_catalytic"/>
</dbReference>
<dbReference type="Pfam" id="PF00589">
    <property type="entry name" value="Phage_integrase"/>
    <property type="match status" value="1"/>
</dbReference>
<dbReference type="RefSeq" id="WP_057318738.1">
    <property type="nucleotide sequence ID" value="NZ_CYXP01000001.1"/>
</dbReference>
<proteinExistence type="inferred from homology"/>
<evidence type="ECO:0000256" key="2">
    <source>
        <dbReference type="ARBA" id="ARBA00023125"/>
    </source>
</evidence>
<evidence type="ECO:0000313" key="6">
    <source>
        <dbReference type="Proteomes" id="UP000095591"/>
    </source>
</evidence>
<dbReference type="Gene3D" id="1.10.443.10">
    <property type="entry name" value="Intergrase catalytic core"/>
    <property type="match status" value="1"/>
</dbReference>
<evidence type="ECO:0000256" key="3">
    <source>
        <dbReference type="ARBA" id="ARBA00023172"/>
    </source>
</evidence>
<sequence>MNIETTDNSPLLQECIEELISSKIDEGKGRTAGNYRSAWNKLSTFLGPRVTEFTFADLTTDFLHHYLLWLMQGEDGKQAPLKPGSLDFYIRNLKTMYNKIAQDKQMDVPRESPFSGLQIKVPPTRKRALPSLDLQNLATLERPKNPHACTALHLALFLFYARGMCFVDVFNLRHSNINDDYIHYVRSKTGVAMQVKITPEMKNIIFSYRRFNNPWIFPFLHEKISGEGEVTAQSALRRVNRHLKKMGEQLHFEQPFTTYVMRHSWASMMLEANSEIGIISQSLGHMSLRTTEIYLGRISVSKIDRASDNMLNNLVRDSSSRQRSKNKVMALRDNPPIQIKETIGKKCKKLISSIASKLFSFI</sequence>